<organism evidence="2 3">
    <name type="scientific">Olea europaea subsp. europaea</name>
    <dbReference type="NCBI Taxonomy" id="158383"/>
    <lineage>
        <taxon>Eukaryota</taxon>
        <taxon>Viridiplantae</taxon>
        <taxon>Streptophyta</taxon>
        <taxon>Embryophyta</taxon>
        <taxon>Tracheophyta</taxon>
        <taxon>Spermatophyta</taxon>
        <taxon>Magnoliopsida</taxon>
        <taxon>eudicotyledons</taxon>
        <taxon>Gunneridae</taxon>
        <taxon>Pentapetalae</taxon>
        <taxon>asterids</taxon>
        <taxon>lamiids</taxon>
        <taxon>Lamiales</taxon>
        <taxon>Oleaceae</taxon>
        <taxon>Oleeae</taxon>
        <taxon>Olea</taxon>
    </lineage>
</organism>
<evidence type="ECO:0000259" key="1">
    <source>
        <dbReference type="Pfam" id="PF02721"/>
    </source>
</evidence>
<evidence type="ECO:0000313" key="3">
    <source>
        <dbReference type="Proteomes" id="UP000594638"/>
    </source>
</evidence>
<proteinExistence type="predicted"/>
<reference evidence="2 3" key="1">
    <citation type="submission" date="2019-12" db="EMBL/GenBank/DDBJ databases">
        <authorList>
            <person name="Alioto T."/>
            <person name="Alioto T."/>
            <person name="Gomez Garrido J."/>
        </authorList>
    </citation>
    <scope>NUCLEOTIDE SEQUENCE [LARGE SCALE GENOMIC DNA]</scope>
</reference>
<dbReference type="Proteomes" id="UP000594638">
    <property type="component" value="Unassembled WGS sequence"/>
</dbReference>
<dbReference type="EMBL" id="CACTIH010007408">
    <property type="protein sequence ID" value="CAA3012713.1"/>
    <property type="molecule type" value="Genomic_DNA"/>
</dbReference>
<feature type="domain" description="Replication protein A 70 kDa DNA-binding subunit B/D first OB fold" evidence="1">
    <location>
        <begin position="5"/>
        <end position="106"/>
    </location>
</feature>
<dbReference type="InterPro" id="IPR003871">
    <property type="entry name" value="RFA1B/D_OB_1st"/>
</dbReference>
<keyword evidence="3" id="KW-1185">Reference proteome</keyword>
<sequence>MAAPHKFILQISASKTNWSVKVIVVRKQFPKTARNSNSRYQNLTLMDLERKEITATMYDANITALNNQFELGKTNIVSNATVKDFKSEFRSFPEQKMWNVTGRTNVEELNEDNLNVMFSKFELTAFK</sequence>
<comment type="caution">
    <text evidence="2">The sequence shown here is derived from an EMBL/GenBank/DDBJ whole genome shotgun (WGS) entry which is preliminary data.</text>
</comment>
<dbReference type="Gene3D" id="2.40.50.140">
    <property type="entry name" value="Nucleic acid-binding proteins"/>
    <property type="match status" value="1"/>
</dbReference>
<dbReference type="AlphaFoldDB" id="A0A8S0U254"/>
<dbReference type="OrthoDB" id="1740937at2759"/>
<dbReference type="Pfam" id="PF02721">
    <property type="entry name" value="DUF223"/>
    <property type="match status" value="1"/>
</dbReference>
<dbReference type="Gramene" id="OE9A083291T1">
    <property type="protein sequence ID" value="OE9A083291C1"/>
    <property type="gene ID" value="OE9A083291"/>
</dbReference>
<gene>
    <name evidence="2" type="ORF">OLEA9_A083291</name>
</gene>
<evidence type="ECO:0000313" key="2">
    <source>
        <dbReference type="EMBL" id="CAA3012713.1"/>
    </source>
</evidence>
<dbReference type="SUPFAM" id="SSF50249">
    <property type="entry name" value="Nucleic acid-binding proteins"/>
    <property type="match status" value="1"/>
</dbReference>
<dbReference type="InterPro" id="IPR012340">
    <property type="entry name" value="NA-bd_OB-fold"/>
</dbReference>
<protein>
    <recommendedName>
        <fullName evidence="1">Replication protein A 70 kDa DNA-binding subunit B/D first OB fold domain-containing protein</fullName>
    </recommendedName>
</protein>
<name>A0A8S0U254_OLEEU</name>
<accession>A0A8S0U254</accession>